<gene>
    <name evidence="3" type="ORF">GDO86_011490</name>
</gene>
<dbReference type="GO" id="GO:0043025">
    <property type="term" value="C:neuronal cell body"/>
    <property type="evidence" value="ECO:0007669"/>
    <property type="project" value="TreeGrafter"/>
</dbReference>
<protein>
    <recommendedName>
        <fullName evidence="2">WH2 domain-containing protein</fullName>
    </recommendedName>
</protein>
<comment type="caution">
    <text evidence="3">The sequence shown here is derived from an EMBL/GenBank/DDBJ whole genome shotgun (WGS) entry which is preliminary data.</text>
</comment>
<dbReference type="AlphaFoldDB" id="A0A8T2JJC6"/>
<feature type="domain" description="WH2" evidence="2">
    <location>
        <begin position="1237"/>
        <end position="1257"/>
    </location>
</feature>
<dbReference type="GO" id="GO:0044294">
    <property type="term" value="C:dendritic growth cone"/>
    <property type="evidence" value="ECO:0007669"/>
    <property type="project" value="TreeGrafter"/>
</dbReference>
<dbReference type="PANTHER" id="PTHR47008:SF1">
    <property type="entry name" value="PROTEIN CORDON-BLEU"/>
    <property type="match status" value="1"/>
</dbReference>
<reference evidence="3" key="1">
    <citation type="thesis" date="2020" institute="ProQuest LLC" country="789 East Eisenhower Parkway, Ann Arbor, MI, USA">
        <title>Comparative Genomics and Chromosome Evolution.</title>
        <authorList>
            <person name="Mudd A.B."/>
        </authorList>
    </citation>
    <scope>NUCLEOTIDE SEQUENCE</scope>
    <source>
        <strain evidence="3">Female2</strain>
        <tissue evidence="3">Blood</tissue>
    </source>
</reference>
<dbReference type="CDD" id="cd21799">
    <property type="entry name" value="WH2_Wa_Cobl"/>
    <property type="match status" value="1"/>
</dbReference>
<feature type="compositionally biased region" description="Polar residues" evidence="1">
    <location>
        <begin position="675"/>
        <end position="684"/>
    </location>
</feature>
<dbReference type="Pfam" id="PF02205">
    <property type="entry name" value="WH2"/>
    <property type="match status" value="1"/>
</dbReference>
<dbReference type="GO" id="GO:0030041">
    <property type="term" value="P:actin filament polymerization"/>
    <property type="evidence" value="ECO:0007669"/>
    <property type="project" value="TreeGrafter"/>
</dbReference>
<accession>A0A8T2JJC6</accession>
<dbReference type="GO" id="GO:0005886">
    <property type="term" value="C:plasma membrane"/>
    <property type="evidence" value="ECO:0007669"/>
    <property type="project" value="TreeGrafter"/>
</dbReference>
<feature type="compositionally biased region" description="Pro residues" evidence="1">
    <location>
        <begin position="377"/>
        <end position="389"/>
    </location>
</feature>
<dbReference type="EMBL" id="JAACNH010000005">
    <property type="protein sequence ID" value="KAG8442711.1"/>
    <property type="molecule type" value="Genomic_DNA"/>
</dbReference>
<evidence type="ECO:0000259" key="2">
    <source>
        <dbReference type="PROSITE" id="PS51082"/>
    </source>
</evidence>
<dbReference type="GO" id="GO:0048471">
    <property type="term" value="C:perinuclear region of cytoplasm"/>
    <property type="evidence" value="ECO:0007669"/>
    <property type="project" value="TreeGrafter"/>
</dbReference>
<dbReference type="GO" id="GO:0044295">
    <property type="term" value="C:axonal growth cone"/>
    <property type="evidence" value="ECO:0007669"/>
    <property type="project" value="TreeGrafter"/>
</dbReference>
<feature type="compositionally biased region" description="Basic and acidic residues" evidence="1">
    <location>
        <begin position="312"/>
        <end position="327"/>
    </location>
</feature>
<organism evidence="3 4">
    <name type="scientific">Hymenochirus boettgeri</name>
    <name type="common">Congo dwarf clawed frog</name>
    <dbReference type="NCBI Taxonomy" id="247094"/>
    <lineage>
        <taxon>Eukaryota</taxon>
        <taxon>Metazoa</taxon>
        <taxon>Chordata</taxon>
        <taxon>Craniata</taxon>
        <taxon>Vertebrata</taxon>
        <taxon>Euteleostomi</taxon>
        <taxon>Amphibia</taxon>
        <taxon>Batrachia</taxon>
        <taxon>Anura</taxon>
        <taxon>Pipoidea</taxon>
        <taxon>Pipidae</taxon>
        <taxon>Pipinae</taxon>
        <taxon>Hymenochirus</taxon>
    </lineage>
</organism>
<dbReference type="Pfam" id="PF09469">
    <property type="entry name" value="Cobl"/>
    <property type="match status" value="1"/>
</dbReference>
<feature type="compositionally biased region" description="Basic and acidic residues" evidence="1">
    <location>
        <begin position="649"/>
        <end position="673"/>
    </location>
</feature>
<dbReference type="PANTHER" id="PTHR47008">
    <property type="entry name" value="PROTEIN CORDON-BLEU"/>
    <property type="match status" value="1"/>
</dbReference>
<evidence type="ECO:0000256" key="1">
    <source>
        <dbReference type="SAM" id="MobiDB-lite"/>
    </source>
</evidence>
<dbReference type="GO" id="GO:0051639">
    <property type="term" value="P:actin filament network formation"/>
    <property type="evidence" value="ECO:0007669"/>
    <property type="project" value="TreeGrafter"/>
</dbReference>
<feature type="region of interest" description="Disordered" evidence="1">
    <location>
        <begin position="312"/>
        <end position="390"/>
    </location>
</feature>
<dbReference type="OrthoDB" id="8882621at2759"/>
<dbReference type="GO" id="GO:0005884">
    <property type="term" value="C:actin filament"/>
    <property type="evidence" value="ECO:0007669"/>
    <property type="project" value="TreeGrafter"/>
</dbReference>
<proteinExistence type="predicted"/>
<dbReference type="SMART" id="SM00246">
    <property type="entry name" value="WH2"/>
    <property type="match status" value="2"/>
</dbReference>
<feature type="compositionally biased region" description="Polar residues" evidence="1">
    <location>
        <begin position="626"/>
        <end position="648"/>
    </location>
</feature>
<dbReference type="PROSITE" id="PS51082">
    <property type="entry name" value="WH2"/>
    <property type="match status" value="1"/>
</dbReference>
<dbReference type="InterPro" id="IPR019025">
    <property type="entry name" value="Cordon-bleu_ubiquitin_domain"/>
</dbReference>
<dbReference type="InterPro" id="IPR003124">
    <property type="entry name" value="WH2_dom"/>
</dbReference>
<dbReference type="Proteomes" id="UP000812440">
    <property type="component" value="Chromosome 6"/>
</dbReference>
<keyword evidence="4" id="KW-1185">Reference proteome</keyword>
<dbReference type="Gene3D" id="3.10.20.90">
    <property type="entry name" value="Phosphatidylinositol 3-kinase Catalytic Subunit, Chain A, domain 1"/>
    <property type="match status" value="1"/>
</dbReference>
<feature type="region of interest" description="Disordered" evidence="1">
    <location>
        <begin position="1"/>
        <end position="44"/>
    </location>
</feature>
<feature type="region of interest" description="Disordered" evidence="1">
    <location>
        <begin position="622"/>
        <end position="686"/>
    </location>
</feature>
<dbReference type="GO" id="GO:0003785">
    <property type="term" value="F:actin monomer binding"/>
    <property type="evidence" value="ECO:0007669"/>
    <property type="project" value="InterPro"/>
</dbReference>
<dbReference type="GO" id="GO:0001726">
    <property type="term" value="C:ruffle"/>
    <property type="evidence" value="ECO:0007669"/>
    <property type="project" value="TreeGrafter"/>
</dbReference>
<evidence type="ECO:0000313" key="4">
    <source>
        <dbReference type="Proteomes" id="UP000812440"/>
    </source>
</evidence>
<name>A0A8T2JJC6_9PIPI</name>
<evidence type="ECO:0000313" key="3">
    <source>
        <dbReference type="EMBL" id="KAG8442711.1"/>
    </source>
</evidence>
<feature type="compositionally biased region" description="Polar residues" evidence="1">
    <location>
        <begin position="22"/>
        <end position="32"/>
    </location>
</feature>
<sequence>METPVKLSTGKRLKAKAPLPPIQTSQSKSSLELRSYPELDGTENKEDMKENMINRKVNLTIYLPDNHEKSVTVDGSKAVMDLLVDLCSQYHLNPAHHIIEAKSEASKQPFILRPNTLIGTLHVPTVYLKEKADVKLRKPAPMIPEKTVRLIVNFLGTQKTVVRVNPEVPLLSILSTLCEKCEFQHENVILLRDNVSKEELDMTKTIKDLDIKELYAWNSKEEKKRNLSTNSDNTEKEKKGIWGFFHSYSKNNKGNSTVPNSPSVNIHPVTLGASLSLNNISRIDTKPEIKKRRAPHPPKLAPLDVVVEKTMEQKTPEQHGTQNEEQKKKRRAPPPPIVQMPNEKEEDKETKKESSTGNGRHVPQKPPRGTSRSPPILEIPPPPPYPPPEQIIMDLPVFENGVAVTESTKFVPVPAKRDKSLKKWNSVSSEDLLTVDLLATDGAASLNSNSEDSGMVSSPSDSISLDFYGDDTQNRESLLNKKNAKEILKIDSNSQNSKIISTSRGDPDVSSVRNGDEDIFISAQFQKTLEELDNDSEDMDDEDITYINHISSKSICVVEKCVSPELVIMTDTEVPVTIIDEVPNVNIQNLRAKENETTHLKEKSVKQMVNLSHMEEHSSLGMMNRGASSLNGFPSNSQGMEPQSNNSKQDAKSSKLDHNVFKHENGSNPREMKPSLSSPSATQRTNHRFINKKVEEFSQKTPAEKYNIEEEQRMTYINSSYKEPAKPPLFQQQTYEPKAGMRTFTVVPPKPDLKRYDRGASLSASAIKIDDLGNLISPHIPIAKKGLNDSFSGEQQGPLVEKAKEFWRSSSMEVQTGDVKEQPAKFIKSTKTKQQEPNNCINDNSVMRATAQTFNIVEASKKQLVLKNNIPSQQVQIDKVHSPLSYGMLLNKAPLRENGFQHHQHSYTETASQEKMIIVEKTSNLRTNLPFFEPNKRTSSQYVESGHLSYLEPSTKAKIEKKEANQEIKCENKNFLIDFSAKPENIIVGEVIVERKTFSKNTATDMTKISGNKTFGSETTGKNKVVHDQQPLNVKREHFSGLQFSEGDTKNATVEQTSEKTSSLYSSPYEFQINSASSSNNAFLKAVKDRSGKIEQSLLSGFSSEQMQTEDKGNFVPSTIIDAPESPSNSNVFGPKVKLRPVLQKQVQKETSLHSALMVAIQSGEGKEKLRKIQISSTASNELNSIRNTELLVRNEEMHTHLQSLPLVPLFPPPPPPSMQSFAVCISTNPANNSVDTREALLEAIRSGAGASKLKKVI</sequence>
<feature type="compositionally biased region" description="Basic and acidic residues" evidence="1">
    <location>
        <begin position="342"/>
        <end position="354"/>
    </location>
</feature>
<dbReference type="GO" id="GO:1990357">
    <property type="term" value="C:terminal web"/>
    <property type="evidence" value="ECO:0007669"/>
    <property type="project" value="TreeGrafter"/>
</dbReference>
<dbReference type="InterPro" id="IPR039895">
    <property type="entry name" value="COBL-like"/>
</dbReference>